<comment type="caution">
    <text evidence="1">The sequence shown here is derived from an EMBL/GenBank/DDBJ whole genome shotgun (WGS) entry which is preliminary data.</text>
</comment>
<sequence length="221" mass="25442">MMARHKSFPLSCATRRKRLESRSFVARQSIDALSGRHLLSKKYVEPPKEDLLSDCRTTDAAARSCNLVKLVVEPFDPDSETVDLSFPDRLGDRLDAEKRRRSRWTSRRDVEVNDTLESFFSICQAPNELEINFLSQYLGLEKASVLDWCKWLSGSHPLNASKDRGLTFLSVRSKQQRIEHLFVTRKLPQGNSVRMLDHRLRQSLHDIFPPRLDIPRPAGTP</sequence>
<organism evidence="1 2">
    <name type="scientific">Phyllosticta capitalensis</name>
    <dbReference type="NCBI Taxonomy" id="121624"/>
    <lineage>
        <taxon>Eukaryota</taxon>
        <taxon>Fungi</taxon>
        <taxon>Dikarya</taxon>
        <taxon>Ascomycota</taxon>
        <taxon>Pezizomycotina</taxon>
        <taxon>Dothideomycetes</taxon>
        <taxon>Dothideomycetes incertae sedis</taxon>
        <taxon>Botryosphaeriales</taxon>
        <taxon>Phyllostictaceae</taxon>
        <taxon>Phyllosticta</taxon>
    </lineage>
</organism>
<gene>
    <name evidence="1" type="ORF">HDK90DRAFT_319934</name>
</gene>
<evidence type="ECO:0000313" key="2">
    <source>
        <dbReference type="Proteomes" id="UP001492380"/>
    </source>
</evidence>
<protein>
    <submittedName>
        <fullName evidence="1">Uncharacterized protein</fullName>
    </submittedName>
</protein>
<dbReference type="Gene3D" id="1.10.10.60">
    <property type="entry name" value="Homeodomain-like"/>
    <property type="match status" value="1"/>
</dbReference>
<accession>A0ABR1YHL0</accession>
<dbReference type="SUPFAM" id="SSF46689">
    <property type="entry name" value="Homeodomain-like"/>
    <property type="match status" value="1"/>
</dbReference>
<dbReference type="InterPro" id="IPR009057">
    <property type="entry name" value="Homeodomain-like_sf"/>
</dbReference>
<name>A0ABR1YHL0_9PEZI</name>
<keyword evidence="2" id="KW-1185">Reference proteome</keyword>
<dbReference type="EMBL" id="JBBWRZ010000008">
    <property type="protein sequence ID" value="KAK8230403.1"/>
    <property type="molecule type" value="Genomic_DNA"/>
</dbReference>
<evidence type="ECO:0000313" key="1">
    <source>
        <dbReference type="EMBL" id="KAK8230403.1"/>
    </source>
</evidence>
<dbReference type="Proteomes" id="UP001492380">
    <property type="component" value="Unassembled WGS sequence"/>
</dbReference>
<reference evidence="1 2" key="1">
    <citation type="submission" date="2024-04" db="EMBL/GenBank/DDBJ databases">
        <title>Phyllosticta paracitricarpa is synonymous to the EU quarantine fungus P. citricarpa based on phylogenomic analyses.</title>
        <authorList>
            <consortium name="Lawrence Berkeley National Laboratory"/>
            <person name="Van Ingen-Buijs V.A."/>
            <person name="Van Westerhoven A.C."/>
            <person name="Haridas S."/>
            <person name="Skiadas P."/>
            <person name="Martin F."/>
            <person name="Groenewald J.Z."/>
            <person name="Crous P.W."/>
            <person name="Seidl M.F."/>
        </authorList>
    </citation>
    <scope>NUCLEOTIDE SEQUENCE [LARGE SCALE GENOMIC DNA]</scope>
    <source>
        <strain evidence="1 2">CBS 123374</strain>
    </source>
</reference>
<proteinExistence type="predicted"/>